<feature type="domain" description="Acyltransferase 3" evidence="2">
    <location>
        <begin position="25"/>
        <end position="362"/>
    </location>
</feature>
<reference evidence="4" key="1">
    <citation type="submission" date="2016-10" db="EMBL/GenBank/DDBJ databases">
        <authorList>
            <person name="Varghese N."/>
        </authorList>
    </citation>
    <scope>NUCLEOTIDE SEQUENCE [LARGE SCALE GENOMIC DNA]</scope>
    <source>
        <strain evidence="4">DSM 45096 / BCRC 16803 / CGMCC 4.1857 / CIP 109030 / JCM 12277 / KCTC 19219 / NBRC 100920 / 33214</strain>
    </source>
</reference>
<keyword evidence="1" id="KW-0812">Transmembrane</keyword>
<dbReference type="InterPro" id="IPR002656">
    <property type="entry name" value="Acyl_transf_3_dom"/>
</dbReference>
<dbReference type="EMBL" id="FOAZ01000040">
    <property type="protein sequence ID" value="SEM64380.1"/>
    <property type="molecule type" value="Genomic_DNA"/>
</dbReference>
<dbReference type="GO" id="GO:0016747">
    <property type="term" value="F:acyltransferase activity, transferring groups other than amino-acyl groups"/>
    <property type="evidence" value="ECO:0007669"/>
    <property type="project" value="InterPro"/>
</dbReference>
<feature type="transmembrane region" description="Helical" evidence="1">
    <location>
        <begin position="184"/>
        <end position="205"/>
    </location>
</feature>
<dbReference type="InterPro" id="IPR050879">
    <property type="entry name" value="Acyltransferase_3"/>
</dbReference>
<protein>
    <submittedName>
        <fullName evidence="3">Peptidoglycan/LPS O-acetylase OafA/YrhL, contains acyltransferase and SGNH-hydrolase domains</fullName>
    </submittedName>
</protein>
<evidence type="ECO:0000256" key="1">
    <source>
        <dbReference type="SAM" id="Phobius"/>
    </source>
</evidence>
<feature type="transmembrane region" description="Helical" evidence="1">
    <location>
        <begin position="247"/>
        <end position="269"/>
    </location>
</feature>
<sequence>MRTQQSSSLLHRAEAPPNTRSRLDALTSLRFFAAFAVFVHHFNGFVPRGGFARVPWLYPWSTIGAHGVTFFFVLSGFLLAWSWRPGTQSLGGYYWRRAGRIWPAHLVATIPAMLIFYAFAWGPDHTDVLSTLSSLFLVQTWFPSVNPSLPGNPVTWTLSVELLFYLLFPFIYRGFVRLRTRTLMLIAGLGLVAMWALDFWAQYHVSANTESWIMRNPVVYLPEFALGMAFAFALRRGWRLRLSPWPVLLLLVAYIPVYATHAVGPYGWFGIQIEATVRQTVAVISVLLIVAFVQRELDGRKSLLHRRGLVLLGAWSYCFYLVHQQVIQACYDLHLNQPASATNVWILLVMAAVGTLVAWLLYTLVEEPARKWWSAHMPKSLEARRAPSPAAPERVNA</sequence>
<gene>
    <name evidence="3" type="ORF">SAMN05414137_1402</name>
</gene>
<feature type="transmembrane region" description="Helical" evidence="1">
    <location>
        <begin position="343"/>
        <end position="365"/>
    </location>
</feature>
<feature type="transmembrane region" description="Helical" evidence="1">
    <location>
        <begin position="305"/>
        <end position="323"/>
    </location>
</feature>
<name>A0A1H8A0Z0_STRJI</name>
<proteinExistence type="predicted"/>
<feature type="transmembrane region" description="Helical" evidence="1">
    <location>
        <begin position="63"/>
        <end position="81"/>
    </location>
</feature>
<feature type="transmembrane region" description="Helical" evidence="1">
    <location>
        <begin position="101"/>
        <end position="120"/>
    </location>
</feature>
<dbReference type="PANTHER" id="PTHR23028">
    <property type="entry name" value="ACETYLTRANSFERASE"/>
    <property type="match status" value="1"/>
</dbReference>
<evidence type="ECO:0000313" key="4">
    <source>
        <dbReference type="Proteomes" id="UP000183015"/>
    </source>
</evidence>
<feature type="transmembrane region" description="Helical" evidence="1">
    <location>
        <begin position="21"/>
        <end position="43"/>
    </location>
</feature>
<organism evidence="3 4">
    <name type="scientific">Streptacidiphilus jiangxiensis</name>
    <dbReference type="NCBI Taxonomy" id="235985"/>
    <lineage>
        <taxon>Bacteria</taxon>
        <taxon>Bacillati</taxon>
        <taxon>Actinomycetota</taxon>
        <taxon>Actinomycetes</taxon>
        <taxon>Kitasatosporales</taxon>
        <taxon>Streptomycetaceae</taxon>
        <taxon>Streptacidiphilus</taxon>
    </lineage>
</organism>
<feature type="transmembrane region" description="Helical" evidence="1">
    <location>
        <begin position="275"/>
        <end position="293"/>
    </location>
</feature>
<dbReference type="Proteomes" id="UP000183015">
    <property type="component" value="Unassembled WGS sequence"/>
</dbReference>
<keyword evidence="1" id="KW-1133">Transmembrane helix</keyword>
<keyword evidence="4" id="KW-1185">Reference proteome</keyword>
<dbReference type="AlphaFoldDB" id="A0A1H8A0Z0"/>
<keyword evidence="3" id="KW-0012">Acyltransferase</keyword>
<dbReference type="GO" id="GO:0009103">
    <property type="term" value="P:lipopolysaccharide biosynthetic process"/>
    <property type="evidence" value="ECO:0007669"/>
    <property type="project" value="TreeGrafter"/>
</dbReference>
<dbReference type="Pfam" id="PF01757">
    <property type="entry name" value="Acyl_transf_3"/>
    <property type="match status" value="1"/>
</dbReference>
<feature type="transmembrane region" description="Helical" evidence="1">
    <location>
        <begin position="217"/>
        <end position="235"/>
    </location>
</feature>
<keyword evidence="3" id="KW-0808">Transferase</keyword>
<keyword evidence="1" id="KW-0472">Membrane</keyword>
<dbReference type="PANTHER" id="PTHR23028:SF53">
    <property type="entry name" value="ACYL_TRANSF_3 DOMAIN-CONTAINING PROTEIN"/>
    <property type="match status" value="1"/>
</dbReference>
<dbReference type="STRING" id="235985.SAMN05414137_1402"/>
<dbReference type="GO" id="GO:0016020">
    <property type="term" value="C:membrane"/>
    <property type="evidence" value="ECO:0007669"/>
    <property type="project" value="TreeGrafter"/>
</dbReference>
<evidence type="ECO:0000259" key="2">
    <source>
        <dbReference type="Pfam" id="PF01757"/>
    </source>
</evidence>
<dbReference type="RefSeq" id="WP_082015614.1">
    <property type="nucleotide sequence ID" value="NZ_BBPN01000056.1"/>
</dbReference>
<evidence type="ECO:0000313" key="3">
    <source>
        <dbReference type="EMBL" id="SEM64380.1"/>
    </source>
</evidence>
<dbReference type="GO" id="GO:0016787">
    <property type="term" value="F:hydrolase activity"/>
    <property type="evidence" value="ECO:0007669"/>
    <property type="project" value="UniProtKB-KW"/>
</dbReference>
<dbReference type="eggNOG" id="COG1835">
    <property type="taxonomic scope" value="Bacteria"/>
</dbReference>
<feature type="transmembrane region" description="Helical" evidence="1">
    <location>
        <begin position="154"/>
        <end position="172"/>
    </location>
</feature>
<accession>A0A1H8A0Z0</accession>
<keyword evidence="3" id="KW-0378">Hydrolase</keyword>